<proteinExistence type="inferred from homology"/>
<dbReference type="Pfam" id="PF13359">
    <property type="entry name" value="DDE_Tnp_4"/>
    <property type="match status" value="1"/>
</dbReference>
<evidence type="ECO:0000256" key="1">
    <source>
        <dbReference type="ARBA" id="ARBA00001968"/>
    </source>
</evidence>
<dbReference type="PANTHER" id="PTHR22930:SF259">
    <property type="entry name" value="OS08G0106900 PROTEIN"/>
    <property type="match status" value="1"/>
</dbReference>
<evidence type="ECO:0000256" key="7">
    <source>
        <dbReference type="ARBA" id="ARBA00023242"/>
    </source>
</evidence>
<sequence>QSKKFYPFLKAAISATDGSHIPVHPPAKIRARFRNRKGDTSTNVLASCSFDMLYCHILAGWEGSISDGALLADARAHDFKPPQGRFFLGDAGFPLCNDMLVPYRGVRYHLREWESAKKRPATPKELFNLRHSQCRNV</sequence>
<evidence type="ECO:0000256" key="6">
    <source>
        <dbReference type="ARBA" id="ARBA00022801"/>
    </source>
</evidence>
<feature type="domain" description="DDE Tnp4" evidence="8">
    <location>
        <begin position="17"/>
        <end position="136"/>
    </location>
</feature>
<keyword evidence="7" id="KW-0539">Nucleus</keyword>
<protein>
    <recommendedName>
        <fullName evidence="8">DDE Tnp4 domain-containing protein</fullName>
    </recommendedName>
</protein>
<comment type="subcellular location">
    <subcellularLocation>
        <location evidence="2">Nucleus</location>
    </subcellularLocation>
</comment>
<comment type="similarity">
    <text evidence="3">Belongs to the HARBI1 family.</text>
</comment>
<dbReference type="EMBL" id="KN837114">
    <property type="protein sequence ID" value="KIJ44950.1"/>
    <property type="molecule type" value="Genomic_DNA"/>
</dbReference>
<evidence type="ECO:0000313" key="10">
    <source>
        <dbReference type="Proteomes" id="UP000054279"/>
    </source>
</evidence>
<dbReference type="HOGENOM" id="CLU_156968_0_0_1"/>
<dbReference type="GO" id="GO:0005634">
    <property type="term" value="C:nucleus"/>
    <property type="evidence" value="ECO:0007669"/>
    <property type="project" value="UniProtKB-SubCell"/>
</dbReference>
<evidence type="ECO:0000259" key="8">
    <source>
        <dbReference type="Pfam" id="PF13359"/>
    </source>
</evidence>
<accession>A0A0C9W0K8</accession>
<feature type="non-terminal residue" evidence="9">
    <location>
        <position position="137"/>
    </location>
</feature>
<gene>
    <name evidence="9" type="ORF">M422DRAFT_137877</name>
</gene>
<reference evidence="9 10" key="1">
    <citation type="submission" date="2014-06" db="EMBL/GenBank/DDBJ databases">
        <title>Evolutionary Origins and Diversification of the Mycorrhizal Mutualists.</title>
        <authorList>
            <consortium name="DOE Joint Genome Institute"/>
            <consortium name="Mycorrhizal Genomics Consortium"/>
            <person name="Kohler A."/>
            <person name="Kuo A."/>
            <person name="Nagy L.G."/>
            <person name="Floudas D."/>
            <person name="Copeland A."/>
            <person name="Barry K.W."/>
            <person name="Cichocki N."/>
            <person name="Veneault-Fourrey C."/>
            <person name="LaButti K."/>
            <person name="Lindquist E.A."/>
            <person name="Lipzen A."/>
            <person name="Lundell T."/>
            <person name="Morin E."/>
            <person name="Murat C."/>
            <person name="Riley R."/>
            <person name="Ohm R."/>
            <person name="Sun H."/>
            <person name="Tunlid A."/>
            <person name="Henrissat B."/>
            <person name="Grigoriev I.V."/>
            <person name="Hibbett D.S."/>
            <person name="Martin F."/>
        </authorList>
    </citation>
    <scope>NUCLEOTIDE SEQUENCE [LARGE SCALE GENOMIC DNA]</scope>
    <source>
        <strain evidence="9 10">SS14</strain>
    </source>
</reference>
<dbReference type="InterPro" id="IPR027806">
    <property type="entry name" value="HARBI1_dom"/>
</dbReference>
<keyword evidence="5" id="KW-0479">Metal-binding</keyword>
<dbReference type="GO" id="GO:0016787">
    <property type="term" value="F:hydrolase activity"/>
    <property type="evidence" value="ECO:0007669"/>
    <property type="project" value="UniProtKB-KW"/>
</dbReference>
<dbReference type="GO" id="GO:0046872">
    <property type="term" value="F:metal ion binding"/>
    <property type="evidence" value="ECO:0007669"/>
    <property type="project" value="UniProtKB-KW"/>
</dbReference>
<feature type="non-terminal residue" evidence="9">
    <location>
        <position position="1"/>
    </location>
</feature>
<organism evidence="9 10">
    <name type="scientific">Sphaerobolus stellatus (strain SS14)</name>
    <dbReference type="NCBI Taxonomy" id="990650"/>
    <lineage>
        <taxon>Eukaryota</taxon>
        <taxon>Fungi</taxon>
        <taxon>Dikarya</taxon>
        <taxon>Basidiomycota</taxon>
        <taxon>Agaricomycotina</taxon>
        <taxon>Agaricomycetes</taxon>
        <taxon>Phallomycetidae</taxon>
        <taxon>Geastrales</taxon>
        <taxon>Sphaerobolaceae</taxon>
        <taxon>Sphaerobolus</taxon>
    </lineage>
</organism>
<dbReference type="InterPro" id="IPR045249">
    <property type="entry name" value="HARBI1-like"/>
</dbReference>
<name>A0A0C9W0K8_SPHS4</name>
<evidence type="ECO:0000256" key="2">
    <source>
        <dbReference type="ARBA" id="ARBA00004123"/>
    </source>
</evidence>
<evidence type="ECO:0000256" key="5">
    <source>
        <dbReference type="ARBA" id="ARBA00022723"/>
    </source>
</evidence>
<evidence type="ECO:0000313" key="9">
    <source>
        <dbReference type="EMBL" id="KIJ44950.1"/>
    </source>
</evidence>
<dbReference type="AlphaFoldDB" id="A0A0C9W0K8"/>
<keyword evidence="4" id="KW-0540">Nuclease</keyword>
<dbReference type="PANTHER" id="PTHR22930">
    <property type="match status" value="1"/>
</dbReference>
<dbReference type="GO" id="GO:0004518">
    <property type="term" value="F:nuclease activity"/>
    <property type="evidence" value="ECO:0007669"/>
    <property type="project" value="UniProtKB-KW"/>
</dbReference>
<dbReference type="Proteomes" id="UP000054279">
    <property type="component" value="Unassembled WGS sequence"/>
</dbReference>
<evidence type="ECO:0000256" key="3">
    <source>
        <dbReference type="ARBA" id="ARBA00006958"/>
    </source>
</evidence>
<keyword evidence="10" id="KW-1185">Reference proteome</keyword>
<keyword evidence="6" id="KW-0378">Hydrolase</keyword>
<comment type="cofactor">
    <cofactor evidence="1">
        <name>a divalent metal cation</name>
        <dbReference type="ChEBI" id="CHEBI:60240"/>
    </cofactor>
</comment>
<dbReference type="OrthoDB" id="1681765at2759"/>
<evidence type="ECO:0000256" key="4">
    <source>
        <dbReference type="ARBA" id="ARBA00022722"/>
    </source>
</evidence>